<organism evidence="1 2">
    <name type="scientific">Mesorhizobium huakuii</name>
    <dbReference type="NCBI Taxonomy" id="28104"/>
    <lineage>
        <taxon>Bacteria</taxon>
        <taxon>Pseudomonadati</taxon>
        <taxon>Pseudomonadota</taxon>
        <taxon>Alphaproteobacteria</taxon>
        <taxon>Hyphomicrobiales</taxon>
        <taxon>Phyllobacteriaceae</taxon>
        <taxon>Mesorhizobium</taxon>
    </lineage>
</organism>
<evidence type="ECO:0000313" key="1">
    <source>
        <dbReference type="EMBL" id="QND62357.1"/>
    </source>
</evidence>
<name>A0A7G6T6H5_9HYPH</name>
<accession>A0A7G6T6H5</accession>
<proteinExistence type="predicted"/>
<dbReference type="Proteomes" id="UP000515465">
    <property type="component" value="Plasmid p_1"/>
</dbReference>
<reference evidence="2" key="1">
    <citation type="journal article" date="2020" name="Mol. Plant Microbe">
        <title>Rhizobial microsymbionts of the narrowly endemic Oxytropis species growing in Kamchatka are characterized by significant genetic diversity and possess a set of genes that are associated with T3SS and T6SS secretion systems and can affect the development of symbiosis.</title>
        <authorList>
            <person name="Safronova V."/>
            <person name="Guro P."/>
            <person name="Sazanova A."/>
            <person name="Kuznetsova I."/>
            <person name="Belimov A."/>
            <person name="Yakubov V."/>
            <person name="Chirak E."/>
            <person name="Afonin A."/>
            <person name="Gogolev Y."/>
            <person name="Andronov E."/>
            <person name="Tikhonovich I."/>
        </authorList>
    </citation>
    <scope>NUCLEOTIDE SEQUENCE [LARGE SCALE GENOMIC DNA]</scope>
    <source>
        <strain evidence="2">583</strain>
        <plasmid evidence="2">p_1</plasmid>
    </source>
</reference>
<dbReference type="AlphaFoldDB" id="A0A7G6T6H5"/>
<keyword evidence="1" id="KW-0614">Plasmid</keyword>
<dbReference type="RefSeq" id="WP_183465717.1">
    <property type="nucleotide sequence ID" value="NZ_CP050299.1"/>
</dbReference>
<evidence type="ECO:0000313" key="2">
    <source>
        <dbReference type="Proteomes" id="UP000515465"/>
    </source>
</evidence>
<sequence length="195" mass="21070">MSSSARSSKAKARVVQLRKGTTLEMVRLCCPDSNQASLISESFGLPVLDSDGIRDFHERSLIEGADTLSEGLSEKAMQIHLQRIVGSYVGSAFGAGQFYSKAVTEAKDATAKLANDTRDEDIDGPVGFNSKAQRKREFAADMGLQARALRMAAEGAVAAYEHIIGESWKPYERQTENPGQTVNRQAADLQMAALG</sequence>
<geneLocation type="plasmid" evidence="1 2">
    <name>p_1</name>
</geneLocation>
<gene>
    <name evidence="1" type="ORF">HB778_40925</name>
</gene>
<protein>
    <recommendedName>
        <fullName evidence="3">ArgG</fullName>
    </recommendedName>
</protein>
<evidence type="ECO:0008006" key="3">
    <source>
        <dbReference type="Google" id="ProtNLM"/>
    </source>
</evidence>
<dbReference type="EMBL" id="CP050299">
    <property type="protein sequence ID" value="QND62357.1"/>
    <property type="molecule type" value="Genomic_DNA"/>
</dbReference>